<keyword evidence="4 6" id="KW-0067">ATP-binding</keyword>
<keyword evidence="2" id="KW-0813">Transport</keyword>
<evidence type="ECO:0000259" key="5">
    <source>
        <dbReference type="PROSITE" id="PS50893"/>
    </source>
</evidence>
<evidence type="ECO:0000256" key="1">
    <source>
        <dbReference type="ARBA" id="ARBA00005417"/>
    </source>
</evidence>
<evidence type="ECO:0000313" key="7">
    <source>
        <dbReference type="Proteomes" id="UP000652477"/>
    </source>
</evidence>
<dbReference type="EMBL" id="JACOPF010000002">
    <property type="protein sequence ID" value="MBC5689462.1"/>
    <property type="molecule type" value="Genomic_DNA"/>
</dbReference>
<dbReference type="GO" id="GO:0016887">
    <property type="term" value="F:ATP hydrolysis activity"/>
    <property type="evidence" value="ECO:0007669"/>
    <property type="project" value="InterPro"/>
</dbReference>
<dbReference type="InterPro" id="IPR027417">
    <property type="entry name" value="P-loop_NTPase"/>
</dbReference>
<feature type="domain" description="ABC transporter" evidence="5">
    <location>
        <begin position="5"/>
        <end position="231"/>
    </location>
</feature>
<accession>A0A923RSL8</accession>
<dbReference type="InterPro" id="IPR050763">
    <property type="entry name" value="ABC_transporter_ATP-binding"/>
</dbReference>
<dbReference type="Pfam" id="PF00005">
    <property type="entry name" value="ABC_tran"/>
    <property type="match status" value="1"/>
</dbReference>
<dbReference type="Gene3D" id="3.40.50.300">
    <property type="entry name" value="P-loop containing nucleotide triphosphate hydrolases"/>
    <property type="match status" value="1"/>
</dbReference>
<dbReference type="PANTHER" id="PTHR42711:SF5">
    <property type="entry name" value="ABC TRANSPORTER ATP-BINDING PROTEIN NATA"/>
    <property type="match status" value="1"/>
</dbReference>
<evidence type="ECO:0000313" key="6">
    <source>
        <dbReference type="EMBL" id="MBC5689462.1"/>
    </source>
</evidence>
<keyword evidence="3" id="KW-0547">Nucleotide-binding</keyword>
<dbReference type="SMART" id="SM00382">
    <property type="entry name" value="AAA"/>
    <property type="match status" value="1"/>
</dbReference>
<evidence type="ECO:0000256" key="4">
    <source>
        <dbReference type="ARBA" id="ARBA00022840"/>
    </source>
</evidence>
<dbReference type="PROSITE" id="PS00211">
    <property type="entry name" value="ABC_TRANSPORTER_1"/>
    <property type="match status" value="1"/>
</dbReference>
<dbReference type="PANTHER" id="PTHR42711">
    <property type="entry name" value="ABC TRANSPORTER ATP-BINDING PROTEIN"/>
    <property type="match status" value="1"/>
</dbReference>
<sequence length="300" mass="33542">MENIIEISHVTKDYGRGRGVFDVNFFVREGETLGFLGPNGAGKTTTIRQLMGFIRPDSGKLSVMGRDCFKEADKIHALVGYLPGEIAFIDSMSGMDFIRFVADIKKMNGLGRAQELIEMFELHASGKLKKMSKGMKQKIGIVCAFMNPDTQVYILDEPSSGLDPVMQNRFIDLVLNEKKQGKTILMSSHMFEEIERTCDRAAIIREGKIVAVEEMEKLQAGRQKMMEVTFASSDMAKAFAGEIHGAQYTEGARKVSAKVGKELDTFVKKAGRYTVTDWNVQTQSLEEFFLHFYGGEEGKV</sequence>
<dbReference type="SUPFAM" id="SSF52540">
    <property type="entry name" value="P-loop containing nucleoside triphosphate hydrolases"/>
    <property type="match status" value="1"/>
</dbReference>
<protein>
    <submittedName>
        <fullName evidence="6">ABC transporter ATP-binding protein</fullName>
    </submittedName>
</protein>
<dbReference type="AlphaFoldDB" id="A0A923RSL8"/>
<organism evidence="6 7">
    <name type="scientific">Mediterraneibacter hominis</name>
    <dbReference type="NCBI Taxonomy" id="2763054"/>
    <lineage>
        <taxon>Bacteria</taxon>
        <taxon>Bacillati</taxon>
        <taxon>Bacillota</taxon>
        <taxon>Clostridia</taxon>
        <taxon>Lachnospirales</taxon>
        <taxon>Lachnospiraceae</taxon>
        <taxon>Mediterraneibacter</taxon>
    </lineage>
</organism>
<dbReference type="CDD" id="cd03230">
    <property type="entry name" value="ABC_DR_subfamily_A"/>
    <property type="match status" value="1"/>
</dbReference>
<proteinExistence type="inferred from homology"/>
<dbReference type="InterPro" id="IPR003593">
    <property type="entry name" value="AAA+_ATPase"/>
</dbReference>
<reference evidence="6" key="1">
    <citation type="submission" date="2020-08" db="EMBL/GenBank/DDBJ databases">
        <title>Genome public.</title>
        <authorList>
            <person name="Liu C."/>
            <person name="Sun Q."/>
        </authorList>
    </citation>
    <scope>NUCLEOTIDE SEQUENCE</scope>
    <source>
        <strain evidence="6">NSJ-55</strain>
    </source>
</reference>
<dbReference type="Proteomes" id="UP000652477">
    <property type="component" value="Unassembled WGS sequence"/>
</dbReference>
<keyword evidence="7" id="KW-1185">Reference proteome</keyword>
<comment type="caution">
    <text evidence="6">The sequence shown here is derived from an EMBL/GenBank/DDBJ whole genome shotgun (WGS) entry which is preliminary data.</text>
</comment>
<gene>
    <name evidence="6" type="ORF">H8S37_11085</name>
</gene>
<comment type="similarity">
    <text evidence="1">Belongs to the ABC transporter superfamily.</text>
</comment>
<dbReference type="InterPro" id="IPR003439">
    <property type="entry name" value="ABC_transporter-like_ATP-bd"/>
</dbReference>
<name>A0A923RSL8_9FIRM</name>
<evidence type="ECO:0000256" key="2">
    <source>
        <dbReference type="ARBA" id="ARBA00022448"/>
    </source>
</evidence>
<evidence type="ECO:0000256" key="3">
    <source>
        <dbReference type="ARBA" id="ARBA00022741"/>
    </source>
</evidence>
<dbReference type="GO" id="GO:0005524">
    <property type="term" value="F:ATP binding"/>
    <property type="evidence" value="ECO:0007669"/>
    <property type="project" value="UniProtKB-KW"/>
</dbReference>
<dbReference type="InterPro" id="IPR017871">
    <property type="entry name" value="ABC_transporter-like_CS"/>
</dbReference>
<dbReference type="PROSITE" id="PS50893">
    <property type="entry name" value="ABC_TRANSPORTER_2"/>
    <property type="match status" value="1"/>
</dbReference>
<dbReference type="RefSeq" id="WP_186876131.1">
    <property type="nucleotide sequence ID" value="NZ_JACOPF010000002.1"/>
</dbReference>